<accession>A0ABU2LZU0</accession>
<keyword evidence="4" id="KW-1185">Reference proteome</keyword>
<dbReference type="InterPro" id="IPR041413">
    <property type="entry name" value="MLTR_LBD"/>
</dbReference>
<feature type="domain" description="HTH cro/C1-type" evidence="2">
    <location>
        <begin position="44"/>
        <end position="91"/>
    </location>
</feature>
<protein>
    <submittedName>
        <fullName evidence="3">Helix-turn-helix transcriptional regulator</fullName>
    </submittedName>
</protein>
<dbReference type="SUPFAM" id="SSF47413">
    <property type="entry name" value="lambda repressor-like DNA-binding domains"/>
    <property type="match status" value="1"/>
</dbReference>
<dbReference type="PANTHER" id="PTHR35010">
    <property type="entry name" value="BLL4672 PROTEIN-RELATED"/>
    <property type="match status" value="1"/>
</dbReference>
<dbReference type="PROSITE" id="PS50943">
    <property type="entry name" value="HTH_CROC1"/>
    <property type="match status" value="1"/>
</dbReference>
<name>A0ABU2LZU0_9ACTN</name>
<dbReference type="InterPro" id="IPR010982">
    <property type="entry name" value="Lambda_DNA-bd_dom_sf"/>
</dbReference>
<dbReference type="Pfam" id="PF13560">
    <property type="entry name" value="HTH_31"/>
    <property type="match status" value="1"/>
</dbReference>
<dbReference type="EMBL" id="JAVREM010000085">
    <property type="protein sequence ID" value="MDT0323086.1"/>
    <property type="molecule type" value="Genomic_DNA"/>
</dbReference>
<reference evidence="4" key="1">
    <citation type="submission" date="2023-07" db="EMBL/GenBank/DDBJ databases">
        <title>30 novel species of actinomycetes from the DSMZ collection.</title>
        <authorList>
            <person name="Nouioui I."/>
        </authorList>
    </citation>
    <scope>NUCLEOTIDE SEQUENCE [LARGE SCALE GENOMIC DNA]</scope>
    <source>
        <strain evidence="4">DSM 44918</strain>
    </source>
</reference>
<feature type="region of interest" description="Disordered" evidence="1">
    <location>
        <begin position="97"/>
        <end position="117"/>
    </location>
</feature>
<sequence>MAREQHGGDSGGTELGHFLRARRGRVRPEDVGLPAGAGPRRTPGLRREELATLAGISIDYYARLERGKETHPSPSVVDALARVLRLDEAERRHLRGLVAGAERQTREATAPPSRSLPPGVDLLLESMRPHPVYVVSRTFDLLAANPGALRLFVGIEDEPAERRNLARYVFLHPVAREVMADREAVLRSPVAWLRQLAGMEPNAPDLTALVDELLHASTEFAELWERYDVQGSARGQRTFHHPDVGDLTLGFQGMALSGTDGQHLVAFYAEPGSPDHDAMVLLDKAAQQQHGPAPSVPPGH</sequence>
<dbReference type="InterPro" id="IPR001387">
    <property type="entry name" value="Cro/C1-type_HTH"/>
</dbReference>
<proteinExistence type="predicted"/>
<dbReference type="PANTHER" id="PTHR35010:SF2">
    <property type="entry name" value="BLL4672 PROTEIN"/>
    <property type="match status" value="1"/>
</dbReference>
<evidence type="ECO:0000256" key="1">
    <source>
        <dbReference type="SAM" id="MobiDB-lite"/>
    </source>
</evidence>
<evidence type="ECO:0000259" key="2">
    <source>
        <dbReference type="PROSITE" id="PS50943"/>
    </source>
</evidence>
<gene>
    <name evidence="3" type="ORF">RNC47_32730</name>
</gene>
<dbReference type="Pfam" id="PF17765">
    <property type="entry name" value="MLTR_LBD"/>
    <property type="match status" value="1"/>
</dbReference>
<comment type="caution">
    <text evidence="3">The sequence shown here is derived from an EMBL/GenBank/DDBJ whole genome shotgun (WGS) entry which is preliminary data.</text>
</comment>
<evidence type="ECO:0000313" key="4">
    <source>
        <dbReference type="Proteomes" id="UP001183420"/>
    </source>
</evidence>
<dbReference type="RefSeq" id="WP_311604119.1">
    <property type="nucleotide sequence ID" value="NZ_JAVREM010000085.1"/>
</dbReference>
<organism evidence="3 4">
    <name type="scientific">Streptomyces millisiae</name>
    <dbReference type="NCBI Taxonomy" id="3075542"/>
    <lineage>
        <taxon>Bacteria</taxon>
        <taxon>Bacillati</taxon>
        <taxon>Actinomycetota</taxon>
        <taxon>Actinomycetes</taxon>
        <taxon>Kitasatosporales</taxon>
        <taxon>Streptomycetaceae</taxon>
        <taxon>Streptomyces</taxon>
    </lineage>
</organism>
<evidence type="ECO:0000313" key="3">
    <source>
        <dbReference type="EMBL" id="MDT0323086.1"/>
    </source>
</evidence>
<dbReference type="CDD" id="cd00093">
    <property type="entry name" value="HTH_XRE"/>
    <property type="match status" value="1"/>
</dbReference>
<dbReference type="SMART" id="SM00530">
    <property type="entry name" value="HTH_XRE"/>
    <property type="match status" value="1"/>
</dbReference>
<dbReference type="Gene3D" id="3.30.450.180">
    <property type="match status" value="1"/>
</dbReference>
<feature type="region of interest" description="Disordered" evidence="1">
    <location>
        <begin position="1"/>
        <end position="43"/>
    </location>
</feature>
<dbReference type="Gene3D" id="1.10.260.40">
    <property type="entry name" value="lambda repressor-like DNA-binding domains"/>
    <property type="match status" value="1"/>
</dbReference>
<dbReference type="Proteomes" id="UP001183420">
    <property type="component" value="Unassembled WGS sequence"/>
</dbReference>